<keyword evidence="4" id="KW-1185">Reference proteome</keyword>
<dbReference type="InterPro" id="IPR013216">
    <property type="entry name" value="Methyltransf_11"/>
</dbReference>
<keyword evidence="3" id="KW-0808">Transferase</keyword>
<feature type="domain" description="Methyltransferase type 11" evidence="2">
    <location>
        <begin position="77"/>
        <end position="130"/>
    </location>
</feature>
<sequence length="277" mass="30363">MRLSAKDLEAFYASRLGEAAQFLMLKRLGDLWGDCKGLNMLGMGYARPLLTGYGESTRSCIAATPQLGEETWWAATDRGISTCLAEEDRLPFPDGSFDRIILLHAVEEADSPRAVLREAWRLLAPEGRMLVTVANRKSSWSLVEGTPFGHGRPWTRRQLIAYLNDHLLQVTASTTAVHLPPIKFGFMVSGAEGWEKVGQIFAPGLGGVVMVEAVKRMYAKPGSGAVAPVTALAKGRKGVAELPRKEAEVKCVEKRGKTRVDPAEQARSIKDVEQWEA</sequence>
<protein>
    <submittedName>
        <fullName evidence="3">Methyltransferase</fullName>
    </submittedName>
</protein>
<comment type="caution">
    <text evidence="3">The sequence shown here is derived from an EMBL/GenBank/DDBJ whole genome shotgun (WGS) entry which is preliminary data.</text>
</comment>
<reference evidence="4" key="1">
    <citation type="journal article" date="2019" name="Int. J. Syst. Evol. Microbiol.">
        <title>The Global Catalogue of Microorganisms (GCM) 10K type strain sequencing project: providing services to taxonomists for standard genome sequencing and annotation.</title>
        <authorList>
            <consortium name="The Broad Institute Genomics Platform"/>
            <consortium name="The Broad Institute Genome Sequencing Center for Infectious Disease"/>
            <person name="Wu L."/>
            <person name="Ma J."/>
        </authorList>
    </citation>
    <scope>NUCLEOTIDE SEQUENCE [LARGE SCALE GENOMIC DNA]</scope>
    <source>
        <strain evidence="4">CGMCC 1.15928</strain>
    </source>
</reference>
<dbReference type="RefSeq" id="WP_084392922.1">
    <property type="nucleotide sequence ID" value="NZ_BMKF01000002.1"/>
</dbReference>
<gene>
    <name evidence="3" type="ORF">GCM10011503_17110</name>
</gene>
<dbReference type="GO" id="GO:0008168">
    <property type="term" value="F:methyltransferase activity"/>
    <property type="evidence" value="ECO:0007669"/>
    <property type="project" value="UniProtKB-KW"/>
</dbReference>
<evidence type="ECO:0000313" key="4">
    <source>
        <dbReference type="Proteomes" id="UP000628854"/>
    </source>
</evidence>
<evidence type="ECO:0000259" key="2">
    <source>
        <dbReference type="Pfam" id="PF08241"/>
    </source>
</evidence>
<evidence type="ECO:0000256" key="1">
    <source>
        <dbReference type="SAM" id="MobiDB-lite"/>
    </source>
</evidence>
<dbReference type="Pfam" id="PF08241">
    <property type="entry name" value="Methyltransf_11"/>
    <property type="match status" value="1"/>
</dbReference>
<dbReference type="Gene3D" id="3.40.50.150">
    <property type="entry name" value="Vaccinia Virus protein VP39"/>
    <property type="match status" value="1"/>
</dbReference>
<dbReference type="GO" id="GO:0032259">
    <property type="term" value="P:methylation"/>
    <property type="evidence" value="ECO:0007669"/>
    <property type="project" value="UniProtKB-KW"/>
</dbReference>
<name>A0ABQ1JK00_9PROT</name>
<proteinExistence type="predicted"/>
<dbReference type="InterPro" id="IPR029063">
    <property type="entry name" value="SAM-dependent_MTases_sf"/>
</dbReference>
<organism evidence="3 4">
    <name type="scientific">Henriciella pelagia</name>
    <dbReference type="NCBI Taxonomy" id="1977912"/>
    <lineage>
        <taxon>Bacteria</taxon>
        <taxon>Pseudomonadati</taxon>
        <taxon>Pseudomonadota</taxon>
        <taxon>Alphaproteobacteria</taxon>
        <taxon>Hyphomonadales</taxon>
        <taxon>Hyphomonadaceae</taxon>
        <taxon>Henriciella</taxon>
    </lineage>
</organism>
<dbReference type="Proteomes" id="UP000628854">
    <property type="component" value="Unassembled WGS sequence"/>
</dbReference>
<dbReference type="SUPFAM" id="SSF53335">
    <property type="entry name" value="S-adenosyl-L-methionine-dependent methyltransferases"/>
    <property type="match status" value="1"/>
</dbReference>
<accession>A0ABQ1JK00</accession>
<dbReference type="CDD" id="cd02440">
    <property type="entry name" value="AdoMet_MTases"/>
    <property type="match status" value="1"/>
</dbReference>
<evidence type="ECO:0000313" key="3">
    <source>
        <dbReference type="EMBL" id="GGB69056.1"/>
    </source>
</evidence>
<keyword evidence="3" id="KW-0489">Methyltransferase</keyword>
<dbReference type="EMBL" id="BMKF01000002">
    <property type="protein sequence ID" value="GGB69056.1"/>
    <property type="molecule type" value="Genomic_DNA"/>
</dbReference>
<feature type="region of interest" description="Disordered" evidence="1">
    <location>
        <begin position="255"/>
        <end position="277"/>
    </location>
</feature>